<feature type="region of interest" description="Disordered" evidence="1">
    <location>
        <begin position="16"/>
        <end position="49"/>
    </location>
</feature>
<proteinExistence type="predicted"/>
<sequence>MEEIQLALAKRALYHHHPSPNKAESGSATGVVSSITGRGSGLEIHPRPPPRLRLTVARHLGCLCRGHDPAHSAARYECRARRHCPPGLLSRYELHAGVDGGTAAGGVDGGTAAGGVHAAYRGERSIYVAKIVMSHR</sequence>
<protein>
    <submittedName>
        <fullName evidence="2">Uncharacterized protein</fullName>
    </submittedName>
</protein>
<reference evidence="2 3" key="1">
    <citation type="submission" date="2023-01" db="EMBL/GenBank/DDBJ databases">
        <title>Analysis of 21 Apiospora genomes using comparative genomics revels a genus with tremendous synthesis potential of carbohydrate active enzymes and secondary metabolites.</title>
        <authorList>
            <person name="Sorensen T."/>
        </authorList>
    </citation>
    <scope>NUCLEOTIDE SEQUENCE [LARGE SCALE GENOMIC DNA]</scope>
    <source>
        <strain evidence="2 3">CBS 24483</strain>
    </source>
</reference>
<keyword evidence="3" id="KW-1185">Reference proteome</keyword>
<evidence type="ECO:0000256" key="1">
    <source>
        <dbReference type="SAM" id="MobiDB-lite"/>
    </source>
</evidence>
<dbReference type="RefSeq" id="XP_066694945.1">
    <property type="nucleotide sequence ID" value="XM_066848249.1"/>
</dbReference>
<organism evidence="2 3">
    <name type="scientific">Apiospora aurea</name>
    <dbReference type="NCBI Taxonomy" id="335848"/>
    <lineage>
        <taxon>Eukaryota</taxon>
        <taxon>Fungi</taxon>
        <taxon>Dikarya</taxon>
        <taxon>Ascomycota</taxon>
        <taxon>Pezizomycotina</taxon>
        <taxon>Sordariomycetes</taxon>
        <taxon>Xylariomycetidae</taxon>
        <taxon>Amphisphaeriales</taxon>
        <taxon>Apiosporaceae</taxon>
        <taxon>Apiospora</taxon>
    </lineage>
</organism>
<accession>A0ABR1PYT9</accession>
<dbReference type="GeneID" id="92081311"/>
<dbReference type="Proteomes" id="UP001391051">
    <property type="component" value="Unassembled WGS sequence"/>
</dbReference>
<evidence type="ECO:0000313" key="2">
    <source>
        <dbReference type="EMBL" id="KAK7942914.1"/>
    </source>
</evidence>
<dbReference type="EMBL" id="JAQQWE010000008">
    <property type="protein sequence ID" value="KAK7942914.1"/>
    <property type="molecule type" value="Genomic_DNA"/>
</dbReference>
<comment type="caution">
    <text evidence="2">The sequence shown here is derived from an EMBL/GenBank/DDBJ whole genome shotgun (WGS) entry which is preliminary data.</text>
</comment>
<gene>
    <name evidence="2" type="ORF">PG986_012027</name>
</gene>
<name>A0ABR1PYT9_9PEZI</name>
<evidence type="ECO:0000313" key="3">
    <source>
        <dbReference type="Proteomes" id="UP001391051"/>
    </source>
</evidence>
<feature type="compositionally biased region" description="Polar residues" evidence="1">
    <location>
        <begin position="22"/>
        <end position="37"/>
    </location>
</feature>